<keyword evidence="1" id="KW-0732">Signal</keyword>
<feature type="chain" id="PRO_5032510069" evidence="1">
    <location>
        <begin position="18"/>
        <end position="230"/>
    </location>
</feature>
<dbReference type="Proteomes" id="UP000648187">
    <property type="component" value="Unassembled WGS sequence"/>
</dbReference>
<comment type="caution">
    <text evidence="2">The sequence shown here is derived from an EMBL/GenBank/DDBJ whole genome shotgun (WGS) entry which is preliminary data.</text>
</comment>
<dbReference type="PANTHER" id="PTHR37685:SF1">
    <property type="entry name" value="GEO11136P1-RELATED"/>
    <property type="match status" value="1"/>
</dbReference>
<dbReference type="PANTHER" id="PTHR37685">
    <property type="entry name" value="GEO11136P1-RELATED"/>
    <property type="match status" value="1"/>
</dbReference>
<dbReference type="InterPro" id="IPR031734">
    <property type="entry name" value="MBF2"/>
</dbReference>
<sequence>MFKHLLILCAIIVAVHCKSVIVGQTWEQNGVKKVYDTIVSANSIPLFKRTKYVNFEFPNQETKIKGIAIKDQDNGLAEPSITMGGLGFNFVNLKLKKIVILFGVIVLVQSNSVFVGHVYDQTGLVRKVYDKMVEATGIPLLKREEEIFYEYPAGDQKIKGIAIKDLADSKAQASITRGGLGFGFVNIKLKSERGSGYKYLIEYLIITNRGYTRNKTGLLTVGILPVYLEM</sequence>
<proteinExistence type="predicted"/>
<gene>
    <name evidence="2" type="ORF">HW555_010912</name>
</gene>
<accession>A0A835GAC6</accession>
<evidence type="ECO:0000313" key="2">
    <source>
        <dbReference type="EMBL" id="KAF9409834.1"/>
    </source>
</evidence>
<dbReference type="EMBL" id="JACKWZ010000295">
    <property type="protein sequence ID" value="KAF9409834.1"/>
    <property type="molecule type" value="Genomic_DNA"/>
</dbReference>
<dbReference type="AlphaFoldDB" id="A0A835GAC6"/>
<protein>
    <submittedName>
        <fullName evidence="2">Uncharacterized protein</fullName>
    </submittedName>
</protein>
<reference evidence="2" key="1">
    <citation type="submission" date="2020-08" db="EMBL/GenBank/DDBJ databases">
        <title>Spodoptera exigua strain:BAW_Kor-Di-RS1 Genome sequencing and assembly.</title>
        <authorList>
            <person name="Kim J."/>
            <person name="Nam H.Y."/>
            <person name="Kwon M."/>
            <person name="Choi J.H."/>
            <person name="Cho S.R."/>
            <person name="Kim G.-H."/>
        </authorList>
    </citation>
    <scope>NUCLEOTIDE SEQUENCE</scope>
    <source>
        <strain evidence="2">BAW_Kor-Di-RS1</strain>
        <tissue evidence="2">Whole-body</tissue>
    </source>
</reference>
<feature type="signal peptide" evidence="1">
    <location>
        <begin position="1"/>
        <end position="17"/>
    </location>
</feature>
<dbReference type="Pfam" id="PF15868">
    <property type="entry name" value="MBF2"/>
    <property type="match status" value="2"/>
</dbReference>
<organism evidence="2 3">
    <name type="scientific">Spodoptera exigua</name>
    <name type="common">Beet armyworm</name>
    <name type="synonym">Noctua fulgens</name>
    <dbReference type="NCBI Taxonomy" id="7107"/>
    <lineage>
        <taxon>Eukaryota</taxon>
        <taxon>Metazoa</taxon>
        <taxon>Ecdysozoa</taxon>
        <taxon>Arthropoda</taxon>
        <taxon>Hexapoda</taxon>
        <taxon>Insecta</taxon>
        <taxon>Pterygota</taxon>
        <taxon>Neoptera</taxon>
        <taxon>Endopterygota</taxon>
        <taxon>Lepidoptera</taxon>
        <taxon>Glossata</taxon>
        <taxon>Ditrysia</taxon>
        <taxon>Noctuoidea</taxon>
        <taxon>Noctuidae</taxon>
        <taxon>Amphipyrinae</taxon>
        <taxon>Spodoptera</taxon>
    </lineage>
</organism>
<name>A0A835GAC6_SPOEX</name>
<evidence type="ECO:0000313" key="3">
    <source>
        <dbReference type="Proteomes" id="UP000648187"/>
    </source>
</evidence>
<evidence type="ECO:0000256" key="1">
    <source>
        <dbReference type="SAM" id="SignalP"/>
    </source>
</evidence>
<keyword evidence="3" id="KW-1185">Reference proteome</keyword>